<name>A0A4Q8LVT3_9GAMM</name>
<gene>
    <name evidence="2" type="ORF">EA656_10295</name>
</gene>
<feature type="domain" description="Methyltransferase type 11" evidence="1">
    <location>
        <begin position="48"/>
        <end position="143"/>
    </location>
</feature>
<reference evidence="2 3" key="1">
    <citation type="submission" date="2019-02" db="EMBL/GenBank/DDBJ databases">
        <title>WGS of Pseudoxanthomonas species novum from clinical isolates.</title>
        <authorList>
            <person name="Bernier A.-M."/>
            <person name="Bernard K."/>
            <person name="Vachon A."/>
        </authorList>
    </citation>
    <scope>NUCLEOTIDE SEQUENCE [LARGE SCALE GENOMIC DNA]</scope>
    <source>
        <strain evidence="2 3">NML140781</strain>
    </source>
</reference>
<dbReference type="EMBL" id="SHMF01000002">
    <property type="protein sequence ID" value="TAA36021.1"/>
    <property type="molecule type" value="Genomic_DNA"/>
</dbReference>
<comment type="caution">
    <text evidence="2">The sequence shown here is derived from an EMBL/GenBank/DDBJ whole genome shotgun (WGS) entry which is preliminary data.</text>
</comment>
<accession>A0A4Q8LVT3</accession>
<dbReference type="InterPro" id="IPR029063">
    <property type="entry name" value="SAM-dependent_MTases_sf"/>
</dbReference>
<dbReference type="InterPro" id="IPR013216">
    <property type="entry name" value="Methyltransf_11"/>
</dbReference>
<organism evidence="2 3">
    <name type="scientific">Pseudoxanthomonas winnipegensis</name>
    <dbReference type="NCBI Taxonomy" id="2480810"/>
    <lineage>
        <taxon>Bacteria</taxon>
        <taxon>Pseudomonadati</taxon>
        <taxon>Pseudomonadota</taxon>
        <taxon>Gammaproteobacteria</taxon>
        <taxon>Lysobacterales</taxon>
        <taxon>Lysobacteraceae</taxon>
        <taxon>Pseudoxanthomonas</taxon>
    </lineage>
</organism>
<keyword evidence="2" id="KW-0489">Methyltransferase</keyword>
<evidence type="ECO:0000313" key="2">
    <source>
        <dbReference type="EMBL" id="TAA36021.1"/>
    </source>
</evidence>
<dbReference type="PANTHER" id="PTHR43591">
    <property type="entry name" value="METHYLTRANSFERASE"/>
    <property type="match status" value="1"/>
</dbReference>
<dbReference type="Proteomes" id="UP000292087">
    <property type="component" value="Unassembled WGS sequence"/>
</dbReference>
<dbReference type="AlphaFoldDB" id="A0A4Q8LVT3"/>
<keyword evidence="2" id="KW-0808">Transferase</keyword>
<sequence>MSRLNHQHVKSTYRFYAPFYNAVFGFSLEQGRRSMASRVASLAPETVLEIGVGTGLTLARYPSSCNVAGIDISLSMLEKAKEQAKLLIDRSIDLFEMDAEELRFEDNSFDVVTAPYVLSVTPNPLKAIDEMRRVCKAGGHIVILNHFNGSAAWSFLEKLVKPLAKYIGFRSDFDFERYVSAINWKIESVEDVNIFSLSKLVIIRND</sequence>
<protein>
    <submittedName>
        <fullName evidence="2">Methyltransferase domain-containing protein</fullName>
    </submittedName>
</protein>
<dbReference type="Gene3D" id="3.40.50.150">
    <property type="entry name" value="Vaccinia Virus protein VP39"/>
    <property type="match status" value="1"/>
</dbReference>
<dbReference type="GO" id="GO:0032259">
    <property type="term" value="P:methylation"/>
    <property type="evidence" value="ECO:0007669"/>
    <property type="project" value="UniProtKB-KW"/>
</dbReference>
<dbReference type="Pfam" id="PF08241">
    <property type="entry name" value="Methyltransf_11"/>
    <property type="match status" value="1"/>
</dbReference>
<evidence type="ECO:0000313" key="3">
    <source>
        <dbReference type="Proteomes" id="UP000292087"/>
    </source>
</evidence>
<evidence type="ECO:0000259" key="1">
    <source>
        <dbReference type="Pfam" id="PF08241"/>
    </source>
</evidence>
<proteinExistence type="predicted"/>
<dbReference type="SUPFAM" id="SSF53335">
    <property type="entry name" value="S-adenosyl-L-methionine-dependent methyltransferases"/>
    <property type="match status" value="1"/>
</dbReference>
<dbReference type="RefSeq" id="WP_130523581.1">
    <property type="nucleotide sequence ID" value="NZ_SHMF01000002.1"/>
</dbReference>
<dbReference type="CDD" id="cd02440">
    <property type="entry name" value="AdoMet_MTases"/>
    <property type="match status" value="1"/>
</dbReference>
<dbReference type="GO" id="GO:0008757">
    <property type="term" value="F:S-adenosylmethionine-dependent methyltransferase activity"/>
    <property type="evidence" value="ECO:0007669"/>
    <property type="project" value="InterPro"/>
</dbReference>